<dbReference type="PATRIC" id="fig|931276.5.peg.3731"/>
<protein>
    <submittedName>
        <fullName evidence="1">Uncharacterized protein</fullName>
    </submittedName>
</protein>
<dbReference type="OrthoDB" id="3035541at2"/>
<dbReference type="EMBL" id="CP004121">
    <property type="protein sequence ID" value="AGF57461.1"/>
    <property type="molecule type" value="Genomic_DNA"/>
</dbReference>
<dbReference type="eggNOG" id="ENOG50327XM">
    <property type="taxonomic scope" value="Bacteria"/>
</dbReference>
<evidence type="ECO:0000313" key="2">
    <source>
        <dbReference type="Proteomes" id="UP000011728"/>
    </source>
</evidence>
<dbReference type="Proteomes" id="UP000011728">
    <property type="component" value="Chromosome"/>
</dbReference>
<sequence length="103" mass="12599">MDIIFGNFKNWINSKKELWKEQGLIMDEIIESTHAHQIHINLHSNDGFGHIGLFESNNIYWVEFEATAREFEDFYRYFEFERLPCFDNVEQEYIRFITLREDK</sequence>
<dbReference type="KEGG" id="csr:Cspa_c37010"/>
<keyword evidence="2" id="KW-1185">Reference proteome</keyword>
<evidence type="ECO:0000313" key="1">
    <source>
        <dbReference type="EMBL" id="AGF57461.1"/>
    </source>
</evidence>
<dbReference type="AlphaFoldDB" id="M1MRT3"/>
<proteinExistence type="predicted"/>
<reference evidence="1 2" key="1">
    <citation type="submission" date="2013-02" db="EMBL/GenBank/DDBJ databases">
        <title>Genome sequence of Clostridium saccharoperbutylacetonicum N1-4(HMT).</title>
        <authorList>
            <person name="Poehlein A."/>
            <person name="Daniel R."/>
        </authorList>
    </citation>
    <scope>NUCLEOTIDE SEQUENCE [LARGE SCALE GENOMIC DNA]</scope>
    <source>
        <strain evidence="2">N1-4(HMT)</strain>
    </source>
</reference>
<accession>M1MRT3</accession>
<organism evidence="1 2">
    <name type="scientific">Clostridium saccharoperbutylacetonicum N1-4(HMT)</name>
    <dbReference type="NCBI Taxonomy" id="931276"/>
    <lineage>
        <taxon>Bacteria</taxon>
        <taxon>Bacillati</taxon>
        <taxon>Bacillota</taxon>
        <taxon>Clostridia</taxon>
        <taxon>Eubacteriales</taxon>
        <taxon>Clostridiaceae</taxon>
        <taxon>Clostridium</taxon>
    </lineage>
</organism>
<dbReference type="HOGENOM" id="CLU_2258881_0_0_9"/>
<dbReference type="RefSeq" id="WP_015393776.1">
    <property type="nucleotide sequence ID" value="NC_020291.1"/>
</dbReference>
<name>M1MRT3_9CLOT</name>
<gene>
    <name evidence="1" type="ORF">Cspa_c37010</name>
</gene>